<feature type="compositionally biased region" description="Polar residues" evidence="1">
    <location>
        <begin position="284"/>
        <end position="294"/>
    </location>
</feature>
<gene>
    <name evidence="2" type="ORF">B0F90DRAFT_1665739</name>
</gene>
<feature type="region of interest" description="Disordered" evidence="1">
    <location>
        <begin position="230"/>
        <end position="294"/>
    </location>
</feature>
<comment type="caution">
    <text evidence="2">The sequence shown here is derived from an EMBL/GenBank/DDBJ whole genome shotgun (WGS) entry which is preliminary data.</text>
</comment>
<reference evidence="2" key="1">
    <citation type="journal article" date="2022" name="New Phytol.">
        <title>Evolutionary transition to the ectomycorrhizal habit in the genomes of a hyperdiverse lineage of mushroom-forming fungi.</title>
        <authorList>
            <person name="Looney B."/>
            <person name="Miyauchi S."/>
            <person name="Morin E."/>
            <person name="Drula E."/>
            <person name="Courty P.E."/>
            <person name="Kohler A."/>
            <person name="Kuo A."/>
            <person name="LaButti K."/>
            <person name="Pangilinan J."/>
            <person name="Lipzen A."/>
            <person name="Riley R."/>
            <person name="Andreopoulos W."/>
            <person name="He G."/>
            <person name="Johnson J."/>
            <person name="Nolan M."/>
            <person name="Tritt A."/>
            <person name="Barry K.W."/>
            <person name="Grigoriev I.V."/>
            <person name="Nagy L.G."/>
            <person name="Hibbett D."/>
            <person name="Henrissat B."/>
            <person name="Matheny P.B."/>
            <person name="Labbe J."/>
            <person name="Martin F.M."/>
        </authorList>
    </citation>
    <scope>NUCLEOTIDE SEQUENCE</scope>
    <source>
        <strain evidence="2">BPL690</strain>
    </source>
</reference>
<keyword evidence="3" id="KW-1185">Reference proteome</keyword>
<sequence>MAQRGIGPYAVLSRTLFRPGKFAEYKSDPGPQLVHEFFTNTARSIRSNLHVPQRKFAEKFAELLQSSVRRHFVASGNKPGQPQSGQQFVFDDAQSPFAFNFDYLWPTPAYENYPPAPDAFFSVPDPSIAFTDRSPLSPDSKLYDRIPQACPTSSEPTPTPAGPACQEGSQVTAAPSKPRPLQQASTRSGKKRKTTHIDSDDGSLILTILESRKDLLQCCMMVKPESLARHLKSDGHKRNAGLPTDRPELRQARRTKPTFSFSTRRQNSSRYPPSLREEARETECSSSKHTAQEA</sequence>
<name>A0AAD4MA93_9AGAM</name>
<dbReference type="EMBL" id="WTXG01000003">
    <property type="protein sequence ID" value="KAI0306423.1"/>
    <property type="molecule type" value="Genomic_DNA"/>
</dbReference>
<feature type="compositionally biased region" description="Polar residues" evidence="1">
    <location>
        <begin position="257"/>
        <end position="271"/>
    </location>
</feature>
<evidence type="ECO:0000313" key="3">
    <source>
        <dbReference type="Proteomes" id="UP001203297"/>
    </source>
</evidence>
<proteinExistence type="predicted"/>
<dbReference type="Proteomes" id="UP001203297">
    <property type="component" value="Unassembled WGS sequence"/>
</dbReference>
<evidence type="ECO:0000313" key="2">
    <source>
        <dbReference type="EMBL" id="KAI0306423.1"/>
    </source>
</evidence>
<organism evidence="2 3">
    <name type="scientific">Multifurca ochricompacta</name>
    <dbReference type="NCBI Taxonomy" id="376703"/>
    <lineage>
        <taxon>Eukaryota</taxon>
        <taxon>Fungi</taxon>
        <taxon>Dikarya</taxon>
        <taxon>Basidiomycota</taxon>
        <taxon>Agaricomycotina</taxon>
        <taxon>Agaricomycetes</taxon>
        <taxon>Russulales</taxon>
        <taxon>Russulaceae</taxon>
        <taxon>Multifurca</taxon>
    </lineage>
</organism>
<feature type="region of interest" description="Disordered" evidence="1">
    <location>
        <begin position="132"/>
        <end position="197"/>
    </location>
</feature>
<protein>
    <submittedName>
        <fullName evidence="2">Uncharacterized protein</fullName>
    </submittedName>
</protein>
<dbReference type="AlphaFoldDB" id="A0AAD4MA93"/>
<evidence type="ECO:0000256" key="1">
    <source>
        <dbReference type="SAM" id="MobiDB-lite"/>
    </source>
</evidence>
<accession>A0AAD4MA93</accession>